<dbReference type="InterPro" id="IPR003604">
    <property type="entry name" value="Matrin/U1-like-C_Znf_C2H2"/>
</dbReference>
<dbReference type="PANTHER" id="PTHR46786:SF1">
    <property type="entry name" value="ZINC FINGER MATRIN-TYPE PROTEIN 3"/>
    <property type="match status" value="1"/>
</dbReference>
<dbReference type="Proteomes" id="UP001219518">
    <property type="component" value="Unassembled WGS sequence"/>
</dbReference>
<dbReference type="SUPFAM" id="SSF57667">
    <property type="entry name" value="beta-beta-alpha zinc fingers"/>
    <property type="match status" value="4"/>
</dbReference>
<proteinExistence type="predicted"/>
<gene>
    <name evidence="3" type="ORF">KUF71_014076</name>
</gene>
<dbReference type="GO" id="GO:0003676">
    <property type="term" value="F:nucleic acid binding"/>
    <property type="evidence" value="ECO:0007669"/>
    <property type="project" value="InterPro"/>
</dbReference>
<feature type="compositionally biased region" description="Pro residues" evidence="1">
    <location>
        <begin position="30"/>
        <end position="39"/>
    </location>
</feature>
<evidence type="ECO:0000313" key="4">
    <source>
        <dbReference type="Proteomes" id="UP001219518"/>
    </source>
</evidence>
<name>A0AAE1HR03_9NEOP</name>
<dbReference type="SMART" id="SM00451">
    <property type="entry name" value="ZnF_U1"/>
    <property type="match status" value="4"/>
</dbReference>
<dbReference type="PROSITE" id="PS00028">
    <property type="entry name" value="ZINC_FINGER_C2H2_1"/>
    <property type="match status" value="2"/>
</dbReference>
<reference evidence="3" key="2">
    <citation type="journal article" date="2023" name="BMC Genomics">
        <title>Pest status, molecular evolution, and epigenetic factors derived from the genome assembly of Frankliniella fusca, a thysanopteran phytovirus vector.</title>
        <authorList>
            <person name="Catto M.A."/>
            <person name="Labadie P.E."/>
            <person name="Jacobson A.L."/>
            <person name="Kennedy G.G."/>
            <person name="Srinivasan R."/>
            <person name="Hunt B.G."/>
        </authorList>
    </citation>
    <scope>NUCLEOTIDE SEQUENCE</scope>
    <source>
        <strain evidence="3">PL_HMW_Pooled</strain>
    </source>
</reference>
<sequence length="521" mass="56978">MLSILHYNFAKFHFAVMNSYPIGVSELLRAPPPPPPPPVTDHGSNDKGAKLNTSSSIQLQTDGSPHTTPLRSNSSIMMIPRSHLSLLPPPPPPPPLPEVQKESSGCHRMTYPNNSGAPFPPAMRNANQKLPNHPYRAGPPPPMWALQRNTPSGLQGPWLTPSAERPVGVFEQLHPPGVPEENFAGGEQSEKNIEVAPVTAESSSGLEATVNSAGPKFSYAPTTYKDHKVNPKDPRLPRELTDLFEALHCKLCEVISSSNVQAQHHYSGKPHEKKVRLWLQKWSEETGLPLPKRPKVESSSVDINPEDLYCRVCDVAFTSAKHGEQHRMGKPHQKALKLGYSTSKLKKKVDIPFDPTGRFAIGEAFLKEVSNKTSEPVQVTNSDVSVGSFTPSVKAPPVNSKFYCELCQISTTSQEHLDAHYAGAKHRKALVNAARAGIKNDISVIPPPVEPTESILASVIGLSDGSAKSRNAVSSDLSIYRTPSGQFYCHPCNTTVNSEKSFKEHTESKRHKFKVASSKRS</sequence>
<dbReference type="InterPro" id="IPR013087">
    <property type="entry name" value="Znf_C2H2_type"/>
</dbReference>
<feature type="region of interest" description="Disordered" evidence="1">
    <location>
        <begin position="82"/>
        <end position="104"/>
    </location>
</feature>
<accession>A0AAE1HR03</accession>
<evidence type="ECO:0000256" key="1">
    <source>
        <dbReference type="SAM" id="MobiDB-lite"/>
    </source>
</evidence>
<dbReference type="SMART" id="SM00355">
    <property type="entry name" value="ZnF_C2H2"/>
    <property type="match status" value="4"/>
</dbReference>
<protein>
    <submittedName>
        <fullName evidence="3">Zinc finger matrin-type protein 3</fullName>
    </submittedName>
</protein>
<organism evidence="3 4">
    <name type="scientific">Frankliniella fusca</name>
    <dbReference type="NCBI Taxonomy" id="407009"/>
    <lineage>
        <taxon>Eukaryota</taxon>
        <taxon>Metazoa</taxon>
        <taxon>Ecdysozoa</taxon>
        <taxon>Arthropoda</taxon>
        <taxon>Hexapoda</taxon>
        <taxon>Insecta</taxon>
        <taxon>Pterygota</taxon>
        <taxon>Neoptera</taxon>
        <taxon>Paraneoptera</taxon>
        <taxon>Thysanoptera</taxon>
        <taxon>Terebrantia</taxon>
        <taxon>Thripoidea</taxon>
        <taxon>Thripidae</taxon>
        <taxon>Frankliniella</taxon>
    </lineage>
</organism>
<feature type="domain" description="C2H2-type" evidence="2">
    <location>
        <begin position="489"/>
        <end position="511"/>
    </location>
</feature>
<evidence type="ECO:0000259" key="2">
    <source>
        <dbReference type="PROSITE" id="PS00028"/>
    </source>
</evidence>
<dbReference type="Gene3D" id="3.30.160.60">
    <property type="entry name" value="Classic Zinc Finger"/>
    <property type="match status" value="4"/>
</dbReference>
<feature type="domain" description="C2H2-type" evidence="2">
    <location>
        <begin position="310"/>
        <end position="332"/>
    </location>
</feature>
<dbReference type="InterPro" id="IPR052644">
    <property type="entry name" value="ZMAT3"/>
</dbReference>
<dbReference type="InterPro" id="IPR036236">
    <property type="entry name" value="Znf_C2H2_sf"/>
</dbReference>
<evidence type="ECO:0000313" key="3">
    <source>
        <dbReference type="EMBL" id="KAK3925827.1"/>
    </source>
</evidence>
<reference evidence="3" key="1">
    <citation type="submission" date="2021-07" db="EMBL/GenBank/DDBJ databases">
        <authorList>
            <person name="Catto M.A."/>
            <person name="Jacobson A."/>
            <person name="Kennedy G."/>
            <person name="Labadie P."/>
            <person name="Hunt B.G."/>
            <person name="Srinivasan R."/>
        </authorList>
    </citation>
    <scope>NUCLEOTIDE SEQUENCE</scope>
    <source>
        <strain evidence="3">PL_HMW_Pooled</strain>
        <tissue evidence="3">Head</tissue>
    </source>
</reference>
<dbReference type="AlphaFoldDB" id="A0AAE1HR03"/>
<dbReference type="GO" id="GO:0008270">
    <property type="term" value="F:zinc ion binding"/>
    <property type="evidence" value="ECO:0007669"/>
    <property type="project" value="InterPro"/>
</dbReference>
<dbReference type="Pfam" id="PF12874">
    <property type="entry name" value="zf-met"/>
    <property type="match status" value="3"/>
</dbReference>
<feature type="compositionally biased region" description="Pro residues" evidence="1">
    <location>
        <begin position="87"/>
        <end position="97"/>
    </location>
</feature>
<dbReference type="EMBL" id="JAHWGI010001240">
    <property type="protein sequence ID" value="KAK3925827.1"/>
    <property type="molecule type" value="Genomic_DNA"/>
</dbReference>
<keyword evidence="4" id="KW-1185">Reference proteome</keyword>
<feature type="region of interest" description="Disordered" evidence="1">
    <location>
        <begin position="28"/>
        <end position="51"/>
    </location>
</feature>
<dbReference type="PANTHER" id="PTHR46786">
    <property type="entry name" value="ZINC FINGER MATRIN-TYPE PROTEIN 3"/>
    <property type="match status" value="1"/>
</dbReference>
<comment type="caution">
    <text evidence="3">The sequence shown here is derived from an EMBL/GenBank/DDBJ whole genome shotgun (WGS) entry which is preliminary data.</text>
</comment>